<dbReference type="RefSeq" id="WP_306389915.1">
    <property type="nucleotide sequence ID" value="NZ_JAVCAP010000021.1"/>
</dbReference>
<name>A0ABT9JUH8_9PROT</name>
<evidence type="ECO:0000313" key="2">
    <source>
        <dbReference type="Proteomes" id="UP001225906"/>
    </source>
</evidence>
<accession>A0ABT9JUH8</accession>
<keyword evidence="2" id="KW-1185">Reference proteome</keyword>
<gene>
    <name evidence="1" type="ORF">Q9291_10055</name>
</gene>
<proteinExistence type="predicted"/>
<sequence>MSPLWPSTIRVLVLADRILAEYLSGGPRPHRQVVQQAFSGTEPQYFQVAMLSLLSQLPASRWQRIAVYLADRHVHMMVLPEPPMALSAADKEAYALAMLAQTYGEEARQWPFRMQDHRLPSPALLTAIPLLGQHTRSAAQAMTLFGQPRWLQHTIQPYVGALLTHSRLPEEGSVVIAEQGLVRLLHVKHRRVLHAAHWSGDVQDSASIADWLMRERTLLASEDSPCCWLAETTHRRAQQAGQALSTRLQGIQRLQWLSPVRAVTGLWQEVAHVA</sequence>
<reference evidence="2" key="1">
    <citation type="journal article" date="2019" name="Int. J. Syst. Evol. Microbiol.">
        <title>The Global Catalogue of Microorganisms (GCM) 10K type strain sequencing project: providing services to taxonomists for standard genome sequencing and annotation.</title>
        <authorList>
            <consortium name="The Broad Institute Genomics Platform"/>
            <consortium name="The Broad Institute Genome Sequencing Center for Infectious Disease"/>
            <person name="Wu L."/>
            <person name="Ma J."/>
        </authorList>
    </citation>
    <scope>NUCLEOTIDE SEQUENCE [LARGE SCALE GENOMIC DNA]</scope>
    <source>
        <strain evidence="2">VKM B-3159</strain>
    </source>
</reference>
<comment type="caution">
    <text evidence="1">The sequence shown here is derived from an EMBL/GenBank/DDBJ whole genome shotgun (WGS) entry which is preliminary data.</text>
</comment>
<evidence type="ECO:0000313" key="1">
    <source>
        <dbReference type="EMBL" id="MDP8568189.1"/>
    </source>
</evidence>
<dbReference type="EMBL" id="JAVCAP010000021">
    <property type="protein sequence ID" value="MDP8568189.1"/>
    <property type="molecule type" value="Genomic_DNA"/>
</dbReference>
<protein>
    <submittedName>
        <fullName evidence="1">Uncharacterized protein</fullName>
    </submittedName>
</protein>
<organism evidence="1 2">
    <name type="scientific">Methylophilus aquaticus</name>
    <dbReference type="NCBI Taxonomy" id="1971610"/>
    <lineage>
        <taxon>Bacteria</taxon>
        <taxon>Pseudomonadati</taxon>
        <taxon>Pseudomonadota</taxon>
        <taxon>Betaproteobacteria</taxon>
        <taxon>Nitrosomonadales</taxon>
        <taxon>Methylophilaceae</taxon>
        <taxon>Methylophilus</taxon>
    </lineage>
</organism>
<dbReference type="Proteomes" id="UP001225906">
    <property type="component" value="Unassembled WGS sequence"/>
</dbReference>